<organism evidence="3 4">
    <name type="scientific">Aureococcus anophagefferens</name>
    <name type="common">Harmful bloom alga</name>
    <dbReference type="NCBI Taxonomy" id="44056"/>
    <lineage>
        <taxon>Eukaryota</taxon>
        <taxon>Sar</taxon>
        <taxon>Stramenopiles</taxon>
        <taxon>Ochrophyta</taxon>
        <taxon>Pelagophyceae</taxon>
        <taxon>Pelagomonadales</taxon>
        <taxon>Pelagomonadaceae</taxon>
        <taxon>Aureococcus</taxon>
    </lineage>
</organism>
<feature type="transmembrane region" description="Helical" evidence="2">
    <location>
        <begin position="25"/>
        <end position="43"/>
    </location>
</feature>
<feature type="region of interest" description="Disordered" evidence="1">
    <location>
        <begin position="565"/>
        <end position="601"/>
    </location>
</feature>
<feature type="region of interest" description="Disordered" evidence="1">
    <location>
        <begin position="336"/>
        <end position="367"/>
    </location>
</feature>
<sequence>MRGRSRPRDEAAAALPRPPGLRDSALLRWAAFLGGLCLVFLALESMIGHYDESVVGVPAPGGGDLGRSVMPRELSRIRVEEPEYGELRVFLHVPTSGGRTLSDLANDVVPTWGTGIKHDFDAADRKLLAEACAWPTLDVFLHGHLCMNDVLRFGTQPCGRRRTTFVVVLREPLRRGASWLLHEAPKWLYDEFKAGEGAWSDFLRQEIENRLVFQIADETLYHKRDANARARADAKDLGFAGFAPMMAPKVVAFAAFALATALQAPARRPTSATRRRAKGGGDLPDAVSQSLEKMREVSEAWKNRGWQVRKRQGSWFPEILPQPGAPWAGAALEKYEPESAEDGKGERDQWLASASKSATALSKPSAADASRELAITSDFSTFLARPEIASSYAREKNGELAELAAADEGAVRLRAQLSDAERRCRAAGARRARSARAADLREAAARSEATAAKALEDAADAERRCEATAREMAARRPRAAVARRRRGERKALALETRLVDAEAAAAKLADEAANAARQRELAEARRARPPLSATPRTALLAAIARVEAAERAAADAAKRATDALERAGATEAELRRSLEDADAPRRRPRRTRVDDGAVADAPRPLRRDLAATVAAAAPLSKMRKADLVAECLDRGLDVEGLRAAKQTEKKKNGAAAPAAEAARGAPKKAPR</sequence>
<name>A0ABR1GAX4_AURAN</name>
<dbReference type="EMBL" id="JBBJCI010000037">
    <property type="protein sequence ID" value="KAK7250355.1"/>
    <property type="molecule type" value="Genomic_DNA"/>
</dbReference>
<evidence type="ECO:0000256" key="1">
    <source>
        <dbReference type="SAM" id="MobiDB-lite"/>
    </source>
</evidence>
<feature type="region of interest" description="Disordered" evidence="1">
    <location>
        <begin position="267"/>
        <end position="289"/>
    </location>
</feature>
<reference evidence="3 4" key="1">
    <citation type="submission" date="2024-03" db="EMBL/GenBank/DDBJ databases">
        <title>Aureococcus anophagefferens CCMP1851 and Kratosvirus quantuckense: Draft genome of a second virus-susceptible host strain in the model system.</title>
        <authorList>
            <person name="Chase E."/>
            <person name="Truchon A.R."/>
            <person name="Schepens W."/>
            <person name="Wilhelm S.W."/>
        </authorList>
    </citation>
    <scope>NUCLEOTIDE SEQUENCE [LARGE SCALE GENOMIC DNA]</scope>
    <source>
        <strain evidence="3 4">CCMP1851</strain>
    </source>
</reference>
<dbReference type="Gene3D" id="3.40.50.300">
    <property type="entry name" value="P-loop containing nucleotide triphosphate hydrolases"/>
    <property type="match status" value="1"/>
</dbReference>
<evidence type="ECO:0000313" key="3">
    <source>
        <dbReference type="EMBL" id="KAK7250355.1"/>
    </source>
</evidence>
<evidence type="ECO:0000256" key="2">
    <source>
        <dbReference type="SAM" id="Phobius"/>
    </source>
</evidence>
<feature type="region of interest" description="Disordered" evidence="1">
    <location>
        <begin position="642"/>
        <end position="671"/>
    </location>
</feature>
<gene>
    <name evidence="3" type="ORF">SO694_00007444</name>
</gene>
<dbReference type="Proteomes" id="UP001363151">
    <property type="component" value="Unassembled WGS sequence"/>
</dbReference>
<keyword evidence="2" id="KW-0472">Membrane</keyword>
<feature type="compositionally biased region" description="Basic and acidic residues" evidence="1">
    <location>
        <begin position="336"/>
        <end position="349"/>
    </location>
</feature>
<protein>
    <recommendedName>
        <fullName evidence="5">Rho termination factor N-terminal domain-containing protein</fullName>
    </recommendedName>
</protein>
<dbReference type="InterPro" id="IPR027417">
    <property type="entry name" value="P-loop_NTPase"/>
</dbReference>
<comment type="caution">
    <text evidence="3">The sequence shown here is derived from an EMBL/GenBank/DDBJ whole genome shotgun (WGS) entry which is preliminary data.</text>
</comment>
<feature type="compositionally biased region" description="Basic and acidic residues" evidence="1">
    <location>
        <begin position="642"/>
        <end position="651"/>
    </location>
</feature>
<accession>A0ABR1GAX4</accession>
<proteinExistence type="predicted"/>
<keyword evidence="4" id="KW-1185">Reference proteome</keyword>
<feature type="compositionally biased region" description="Low complexity" evidence="1">
    <location>
        <begin position="653"/>
        <end position="664"/>
    </location>
</feature>
<feature type="compositionally biased region" description="Low complexity" evidence="1">
    <location>
        <begin position="351"/>
        <end position="367"/>
    </location>
</feature>
<evidence type="ECO:0000313" key="4">
    <source>
        <dbReference type="Proteomes" id="UP001363151"/>
    </source>
</evidence>
<keyword evidence="2" id="KW-1133">Transmembrane helix</keyword>
<evidence type="ECO:0008006" key="5">
    <source>
        <dbReference type="Google" id="ProtNLM"/>
    </source>
</evidence>
<feature type="compositionally biased region" description="Basic and acidic residues" evidence="1">
    <location>
        <begin position="572"/>
        <end position="595"/>
    </location>
</feature>
<keyword evidence="2" id="KW-0812">Transmembrane</keyword>